<dbReference type="InterPro" id="IPR023393">
    <property type="entry name" value="START-like_dom_sf"/>
</dbReference>
<reference evidence="3" key="1">
    <citation type="submission" date="2016-10" db="EMBL/GenBank/DDBJ databases">
        <authorList>
            <person name="Varghese N."/>
            <person name="Submissions S."/>
        </authorList>
    </citation>
    <scope>NUCLEOTIDE SEQUENCE [LARGE SCALE GENOMIC DNA]</scope>
    <source>
        <strain evidence="3">CGMCC 4.3530</strain>
    </source>
</reference>
<evidence type="ECO:0000313" key="3">
    <source>
        <dbReference type="Proteomes" id="UP000199529"/>
    </source>
</evidence>
<accession>A0A1H2R327</accession>
<dbReference type="Pfam" id="PF03364">
    <property type="entry name" value="Polyketide_cyc"/>
    <property type="match status" value="1"/>
</dbReference>
<proteinExistence type="predicted"/>
<dbReference type="AlphaFoldDB" id="A0A1H2R327"/>
<dbReference type="OrthoDB" id="3419705at2"/>
<keyword evidence="3" id="KW-1185">Reference proteome</keyword>
<sequence>MTDTEISVNHVEHETPLDAPPARVYDLIADVTRWPLMFAPCVHAEVLDHGPDFDRIRLWARTGDSVRSWTSRRLLDSAAPRIDFEQENSKPPLASMGGSWRVDDGRLVLAHHWSLSDPTPEAERWAADALDQNSNAETAAVRTWAEYGADFDGLVFAFSDEVSIPASASAVYDFLHRSDLWPSRLPHVTELDLETVEASELTGGAEVQTMAMTTKGHDGSTHTTRSIRLCFPHERILYKQTAVPRPLQAHCGEWLISPVESGVRVVARHQVALAPDEIEDYFGAGTTILQARTKVRELLRRNSLTTLERAREHLA</sequence>
<evidence type="ECO:0000259" key="1">
    <source>
        <dbReference type="Pfam" id="PF03364"/>
    </source>
</evidence>
<dbReference type="Gene3D" id="3.30.530.20">
    <property type="match status" value="2"/>
</dbReference>
<gene>
    <name evidence="2" type="ORF">SAMN05216215_1001255</name>
</gene>
<dbReference type="SUPFAM" id="SSF55961">
    <property type="entry name" value="Bet v1-like"/>
    <property type="match status" value="2"/>
</dbReference>
<dbReference type="Proteomes" id="UP000199529">
    <property type="component" value="Unassembled WGS sequence"/>
</dbReference>
<dbReference type="InterPro" id="IPR005031">
    <property type="entry name" value="COQ10_START"/>
</dbReference>
<name>A0A1H2R327_9PSEU</name>
<organism evidence="2 3">
    <name type="scientific">Saccharopolyspora shandongensis</name>
    <dbReference type="NCBI Taxonomy" id="418495"/>
    <lineage>
        <taxon>Bacteria</taxon>
        <taxon>Bacillati</taxon>
        <taxon>Actinomycetota</taxon>
        <taxon>Actinomycetes</taxon>
        <taxon>Pseudonocardiales</taxon>
        <taxon>Pseudonocardiaceae</taxon>
        <taxon>Saccharopolyspora</taxon>
    </lineage>
</organism>
<dbReference type="CDD" id="cd08861">
    <property type="entry name" value="OtcD1_ARO-CYC_like"/>
    <property type="match status" value="2"/>
</dbReference>
<evidence type="ECO:0000313" key="2">
    <source>
        <dbReference type="EMBL" id="SDW13099.1"/>
    </source>
</evidence>
<feature type="domain" description="Coenzyme Q-binding protein COQ10 START" evidence="1">
    <location>
        <begin position="18"/>
        <end position="104"/>
    </location>
</feature>
<dbReference type="EMBL" id="FNOK01000001">
    <property type="protein sequence ID" value="SDW13099.1"/>
    <property type="molecule type" value="Genomic_DNA"/>
</dbReference>
<dbReference type="STRING" id="418495.SAMN05216215_1001255"/>
<protein>
    <submittedName>
        <fullName evidence="2">Aromatase</fullName>
    </submittedName>
</protein>
<dbReference type="RefSeq" id="WP_093260521.1">
    <property type="nucleotide sequence ID" value="NZ_FNOK01000001.1"/>
</dbReference>